<keyword evidence="4" id="KW-1185">Reference proteome</keyword>
<organism evidence="3 4">
    <name type="scientific">Tenebrio molitor</name>
    <name type="common">Yellow mealworm beetle</name>
    <dbReference type="NCBI Taxonomy" id="7067"/>
    <lineage>
        <taxon>Eukaryota</taxon>
        <taxon>Metazoa</taxon>
        <taxon>Ecdysozoa</taxon>
        <taxon>Arthropoda</taxon>
        <taxon>Hexapoda</taxon>
        <taxon>Insecta</taxon>
        <taxon>Pterygota</taxon>
        <taxon>Neoptera</taxon>
        <taxon>Endopterygota</taxon>
        <taxon>Coleoptera</taxon>
        <taxon>Polyphaga</taxon>
        <taxon>Cucujiformia</taxon>
        <taxon>Tenebrionidae</taxon>
        <taxon>Tenebrio</taxon>
    </lineage>
</organism>
<evidence type="ECO:0000313" key="3">
    <source>
        <dbReference type="EMBL" id="KAH0807426.1"/>
    </source>
</evidence>
<sequence>MYALKTHKKKPVMDEGGSPFVVPTWKVQELVAKDIREGLMEIEWPRTGPRQELQAAGRPDKSTSSRRAPISRRQKLHPVGVIWKKLAVIASHSCPTNTNSRPKSTSYEDSSGRRRTPSAPPTAGLSGRDSPDLAQKRCVAARLSPSTTLPKLVGARNPYDVFTNFLSGVLNAMRRSEECLLLQLKCDLLETPEIAKILCNVYKGSCIAKYPLKQLFIIDLPC</sequence>
<reference evidence="3" key="1">
    <citation type="journal article" date="2020" name="J Insects Food Feed">
        <title>The yellow mealworm (Tenebrio molitor) genome: a resource for the emerging insects as food and feed industry.</title>
        <authorList>
            <person name="Eriksson T."/>
            <person name="Andere A."/>
            <person name="Kelstrup H."/>
            <person name="Emery V."/>
            <person name="Picard C."/>
        </authorList>
    </citation>
    <scope>NUCLEOTIDE SEQUENCE</scope>
    <source>
        <strain evidence="3">Stoneville</strain>
        <tissue evidence="3">Whole head</tissue>
    </source>
</reference>
<feature type="region of interest" description="Disordered" evidence="1">
    <location>
        <begin position="93"/>
        <end position="131"/>
    </location>
</feature>
<dbReference type="EMBL" id="JABDTM020030441">
    <property type="protein sequence ID" value="KAH0807426.1"/>
    <property type="molecule type" value="Genomic_DNA"/>
</dbReference>
<feature type="region of interest" description="Disordered" evidence="1">
    <location>
        <begin position="42"/>
        <end position="73"/>
    </location>
</feature>
<evidence type="ECO:0000256" key="1">
    <source>
        <dbReference type="SAM" id="MobiDB-lite"/>
    </source>
</evidence>
<protein>
    <submittedName>
        <fullName evidence="3">Uncharacterized protein</fullName>
    </submittedName>
</protein>
<evidence type="ECO:0000313" key="2">
    <source>
        <dbReference type="EMBL" id="KAH0807421.1"/>
    </source>
</evidence>
<dbReference type="EMBL" id="JABDTM020030444">
    <property type="protein sequence ID" value="KAH0807421.1"/>
    <property type="molecule type" value="Genomic_DNA"/>
</dbReference>
<accession>A0A8J6LB82</accession>
<reference evidence="3" key="2">
    <citation type="submission" date="2021-08" db="EMBL/GenBank/DDBJ databases">
        <authorList>
            <person name="Eriksson T."/>
        </authorList>
    </citation>
    <scope>NUCLEOTIDE SEQUENCE</scope>
    <source>
        <strain evidence="3">Stoneville</strain>
        <tissue evidence="3">Whole head</tissue>
    </source>
</reference>
<name>A0A8J6LB82_TENMO</name>
<proteinExistence type="predicted"/>
<comment type="caution">
    <text evidence="3">The sequence shown here is derived from an EMBL/GenBank/DDBJ whole genome shotgun (WGS) entry which is preliminary data.</text>
</comment>
<feature type="compositionally biased region" description="Polar residues" evidence="1">
    <location>
        <begin position="93"/>
        <end position="109"/>
    </location>
</feature>
<dbReference type="AlphaFoldDB" id="A0A8J6LB82"/>
<gene>
    <name evidence="3" type="ORF">GEV33_015365</name>
    <name evidence="2" type="ORF">GEV33_015370</name>
</gene>
<evidence type="ECO:0000313" key="4">
    <source>
        <dbReference type="Proteomes" id="UP000719412"/>
    </source>
</evidence>
<dbReference type="Proteomes" id="UP000719412">
    <property type="component" value="Unassembled WGS sequence"/>
</dbReference>